<evidence type="ECO:0000256" key="1">
    <source>
        <dbReference type="SAM" id="SignalP"/>
    </source>
</evidence>
<dbReference type="GeneID" id="116544426"/>
<accession>A0A6J3H9K0</accession>
<evidence type="ECO:0000313" key="3">
    <source>
        <dbReference type="RefSeq" id="XP_032126680.1"/>
    </source>
</evidence>
<dbReference type="Pfam" id="PF15210">
    <property type="entry name" value="SFTA2"/>
    <property type="match status" value="1"/>
</dbReference>
<evidence type="ECO:0000313" key="2">
    <source>
        <dbReference type="Proteomes" id="UP000504640"/>
    </source>
</evidence>
<proteinExistence type="predicted"/>
<feature type="signal peptide" evidence="1">
    <location>
        <begin position="1"/>
        <end position="19"/>
    </location>
</feature>
<protein>
    <submittedName>
        <fullName evidence="3">Surfactant-associated protein 2</fullName>
    </submittedName>
</protein>
<dbReference type="CTD" id="389376"/>
<dbReference type="RefSeq" id="XP_032126680.1">
    <property type="nucleotide sequence ID" value="XM_032270789.1"/>
</dbReference>
<name>A0A6J3H9K0_SAPAP</name>
<dbReference type="Proteomes" id="UP000504640">
    <property type="component" value="Unplaced"/>
</dbReference>
<dbReference type="PANTHER" id="PTHR38500">
    <property type="entry name" value="SURFACTANT-ASSOCIATED PROTEIN 2"/>
    <property type="match status" value="1"/>
</dbReference>
<keyword evidence="2" id="KW-1185">Reference proteome</keyword>
<dbReference type="InterPro" id="IPR028198">
    <property type="entry name" value="SFTA2"/>
</dbReference>
<gene>
    <name evidence="3" type="primary">SFTA2</name>
</gene>
<keyword evidence="1" id="KW-0732">Signal</keyword>
<dbReference type="PANTHER" id="PTHR38500:SF1">
    <property type="entry name" value="SURFACTANT-ASSOCIATED PROTEIN 2"/>
    <property type="match status" value="1"/>
</dbReference>
<organism evidence="2 3">
    <name type="scientific">Sapajus apella</name>
    <name type="common">Brown-capped capuchin</name>
    <name type="synonym">Cebus apella</name>
    <dbReference type="NCBI Taxonomy" id="9515"/>
    <lineage>
        <taxon>Eukaryota</taxon>
        <taxon>Metazoa</taxon>
        <taxon>Chordata</taxon>
        <taxon>Craniata</taxon>
        <taxon>Vertebrata</taxon>
        <taxon>Euteleostomi</taxon>
        <taxon>Mammalia</taxon>
        <taxon>Eutheria</taxon>
        <taxon>Euarchontoglires</taxon>
        <taxon>Primates</taxon>
        <taxon>Haplorrhini</taxon>
        <taxon>Platyrrhini</taxon>
        <taxon>Cebidae</taxon>
        <taxon>Cebinae</taxon>
        <taxon>Sapajus</taxon>
    </lineage>
</organism>
<dbReference type="AlphaFoldDB" id="A0A6J3H9K0"/>
<reference evidence="3" key="1">
    <citation type="submission" date="2025-08" db="UniProtKB">
        <authorList>
            <consortium name="RefSeq"/>
        </authorList>
    </citation>
    <scope>IDENTIFICATION</scope>
    <source>
        <tissue evidence="3">Blood</tissue>
    </source>
</reference>
<feature type="chain" id="PRO_5027083539" evidence="1">
    <location>
        <begin position="20"/>
        <end position="76"/>
    </location>
</feature>
<sequence length="76" mass="8474">MGSGLPLFFLLTLLGSSHGTGMTLQLKLKESFLRNSSYESSFLEFLEKLCLFLHLPSGTNVTLHHARSQHHVVCNT</sequence>